<dbReference type="InterPro" id="IPR050992">
    <property type="entry name" value="CheZ_family_phosphatases"/>
</dbReference>
<comment type="caution">
    <text evidence="5">The sequence shown here is derived from an EMBL/GenBank/DDBJ whole genome shotgun (WGS) entry which is preliminary data.</text>
</comment>
<sequence>MYRISDLQPQHLDLLKESGNIGAAHAASALSMLLNKPIDMEIPSVRVLPIAEAMGADAENNVAASFIQVDGGLHGLFFMMFDIHQANALISELVPDGNVLDNGMGNSAFCEISNILCGSYLSALAGFLGISLTQSPPNYAVDMEGAILSEGLIELSFYDDSALIIDAVLSDREKGDKLNGEFLFLPFPDSLDVFFDKAEGKSFP</sequence>
<keyword evidence="6" id="KW-1185">Reference proteome</keyword>
<dbReference type="Pfam" id="PF13690">
    <property type="entry name" value="CheX"/>
    <property type="match status" value="1"/>
</dbReference>
<evidence type="ECO:0000313" key="6">
    <source>
        <dbReference type="Proteomes" id="UP001203004"/>
    </source>
</evidence>
<feature type="domain" description="Chemotaxis phosphatase CheX-like" evidence="4">
    <location>
        <begin position="65"/>
        <end position="147"/>
    </location>
</feature>
<dbReference type="CDD" id="cd17909">
    <property type="entry name" value="CheC_ClassI"/>
    <property type="match status" value="1"/>
</dbReference>
<evidence type="ECO:0000259" key="4">
    <source>
        <dbReference type="Pfam" id="PF13690"/>
    </source>
</evidence>
<organism evidence="5 6">
    <name type="scientific">Sporolactobacillus mangiferae</name>
    <dbReference type="NCBI Taxonomy" id="2940498"/>
    <lineage>
        <taxon>Bacteria</taxon>
        <taxon>Bacillati</taxon>
        <taxon>Bacillota</taxon>
        <taxon>Bacilli</taxon>
        <taxon>Bacillales</taxon>
        <taxon>Sporolactobacillaceae</taxon>
        <taxon>Sporolactobacillus</taxon>
    </lineage>
</organism>
<proteinExistence type="predicted"/>
<keyword evidence="1" id="KW-0145">Chemotaxis</keyword>
<name>A0ABT0M7L4_9BACL</name>
<dbReference type="SUPFAM" id="SSF103039">
    <property type="entry name" value="CheC-like"/>
    <property type="match status" value="1"/>
</dbReference>
<dbReference type="RefSeq" id="WP_249097114.1">
    <property type="nucleotide sequence ID" value="NZ_JAMAST010000002.1"/>
</dbReference>
<dbReference type="EMBL" id="JAMAST010000002">
    <property type="protein sequence ID" value="MCL1630862.1"/>
    <property type="molecule type" value="Genomic_DNA"/>
</dbReference>
<evidence type="ECO:0000313" key="5">
    <source>
        <dbReference type="EMBL" id="MCL1630862.1"/>
    </source>
</evidence>
<dbReference type="PANTHER" id="PTHR43693:SF1">
    <property type="entry name" value="PROTEIN PHOSPHATASE CHEZ"/>
    <property type="match status" value="1"/>
</dbReference>
<dbReference type="PANTHER" id="PTHR43693">
    <property type="entry name" value="PROTEIN PHOSPHATASE CHEZ"/>
    <property type="match status" value="1"/>
</dbReference>
<dbReference type="InterPro" id="IPR028976">
    <property type="entry name" value="CheC-like_sf"/>
</dbReference>
<reference evidence="5 6" key="1">
    <citation type="submission" date="2022-05" db="EMBL/GenBank/DDBJ databases">
        <title>Sporolactobacillus sp nov CPB3-1, isolated from tree bark (Mangifera indica L.).</title>
        <authorList>
            <person name="Phuengjayaem S."/>
            <person name="Tanasupawat S."/>
        </authorList>
    </citation>
    <scope>NUCLEOTIDE SEQUENCE [LARGE SCALE GENOMIC DNA]</scope>
    <source>
        <strain evidence="5 6">CPB3-1</strain>
    </source>
</reference>
<evidence type="ECO:0000256" key="1">
    <source>
        <dbReference type="ARBA" id="ARBA00022500"/>
    </source>
</evidence>
<gene>
    <name evidence="5" type="ORF">M3N64_02750</name>
</gene>
<dbReference type="Pfam" id="PF04509">
    <property type="entry name" value="CheC"/>
    <property type="match status" value="1"/>
</dbReference>
<evidence type="ECO:0000259" key="3">
    <source>
        <dbReference type="Pfam" id="PF04509"/>
    </source>
</evidence>
<evidence type="ECO:0000256" key="2">
    <source>
        <dbReference type="ARBA" id="ARBA00022801"/>
    </source>
</evidence>
<dbReference type="InterPro" id="IPR028051">
    <property type="entry name" value="CheX-like_dom"/>
</dbReference>
<keyword evidence="2" id="KW-0378">Hydrolase</keyword>
<feature type="domain" description="CheC-like protein" evidence="3">
    <location>
        <begin position="11"/>
        <end position="45"/>
    </location>
</feature>
<protein>
    <submittedName>
        <fullName evidence="5">Chemotaxis protein CheC</fullName>
    </submittedName>
</protein>
<dbReference type="Proteomes" id="UP001203004">
    <property type="component" value="Unassembled WGS sequence"/>
</dbReference>
<dbReference type="Gene3D" id="3.40.1550.10">
    <property type="entry name" value="CheC-like"/>
    <property type="match status" value="1"/>
</dbReference>
<dbReference type="InterPro" id="IPR007597">
    <property type="entry name" value="CheC"/>
</dbReference>
<accession>A0ABT0M7L4</accession>